<name>A0A607IGS4_SALET</name>
<proteinExistence type="predicted"/>
<evidence type="ECO:0000313" key="1">
    <source>
        <dbReference type="EMBL" id="ECU8980338.1"/>
    </source>
</evidence>
<comment type="caution">
    <text evidence="1">The sequence shown here is derived from an EMBL/GenBank/DDBJ whole genome shotgun (WGS) entry which is preliminary data.</text>
</comment>
<accession>A0A607IGS4</accession>
<gene>
    <name evidence="1" type="ORF">CDA92_21020</name>
</gene>
<dbReference type="EMBL" id="AAKRJY010000049">
    <property type="protein sequence ID" value="ECU8980338.1"/>
    <property type="molecule type" value="Genomic_DNA"/>
</dbReference>
<organism evidence="1">
    <name type="scientific">Salmonella enterica subsp. enterica serovar Sandiego</name>
    <dbReference type="NCBI Taxonomy" id="1151002"/>
    <lineage>
        <taxon>Bacteria</taxon>
        <taxon>Pseudomonadati</taxon>
        <taxon>Pseudomonadota</taxon>
        <taxon>Gammaproteobacteria</taxon>
        <taxon>Enterobacterales</taxon>
        <taxon>Enterobacteriaceae</taxon>
        <taxon>Salmonella</taxon>
    </lineage>
</organism>
<dbReference type="AlphaFoldDB" id="A0A607IGS4"/>
<protein>
    <submittedName>
        <fullName evidence="1">Uncharacterized protein</fullName>
    </submittedName>
</protein>
<reference evidence="1" key="1">
    <citation type="submission" date="2018-07" db="EMBL/GenBank/DDBJ databases">
        <authorList>
            <consortium name="PulseNet: The National Subtyping Network for Foodborne Disease Surveillance"/>
            <person name="Tarr C.L."/>
            <person name="Trees E."/>
            <person name="Katz L.S."/>
            <person name="Carleton-Romer H.A."/>
            <person name="Stroika S."/>
            <person name="Kucerova Z."/>
            <person name="Roache K.F."/>
            <person name="Sabol A.L."/>
            <person name="Besser J."/>
            <person name="Gerner-Smidt P."/>
        </authorList>
    </citation>
    <scope>NUCLEOTIDE SEQUENCE</scope>
    <source>
        <strain evidence="1">PNUSAS014556</strain>
    </source>
</reference>
<sequence>MIPAVDQTVTFPQSFSAGCWSVQLTMLATTKDFLTGYFQVSAFDNQTSTVRVAGAEDAWRGKALVVAVGMISG</sequence>